<evidence type="ECO:0000313" key="1">
    <source>
        <dbReference type="EMBL" id="VFK40488.1"/>
    </source>
</evidence>
<dbReference type="EMBL" id="CAADFT010000007">
    <property type="protein sequence ID" value="VFK40488.1"/>
    <property type="molecule type" value="Genomic_DNA"/>
</dbReference>
<reference evidence="1" key="1">
    <citation type="submission" date="2019-02" db="EMBL/GenBank/DDBJ databases">
        <authorList>
            <person name="Gruber-Vodicka R. H."/>
            <person name="Seah K. B. B."/>
        </authorList>
    </citation>
    <scope>NUCLEOTIDE SEQUENCE</scope>
    <source>
        <strain evidence="1">BECK_BZ125</strain>
    </source>
</reference>
<gene>
    <name evidence="1" type="ORF">BECKTC1821E_GA0114239_100771</name>
</gene>
<protein>
    <submittedName>
        <fullName evidence="1">Uncharacterized protein</fullName>
    </submittedName>
</protein>
<dbReference type="AlphaFoldDB" id="A0A450YG21"/>
<accession>A0A450YG21</accession>
<organism evidence="1">
    <name type="scientific">Candidatus Kentrum sp. TC</name>
    <dbReference type="NCBI Taxonomy" id="2126339"/>
    <lineage>
        <taxon>Bacteria</taxon>
        <taxon>Pseudomonadati</taxon>
        <taxon>Pseudomonadota</taxon>
        <taxon>Gammaproteobacteria</taxon>
        <taxon>Candidatus Kentrum</taxon>
    </lineage>
</organism>
<proteinExistence type="predicted"/>
<name>A0A450YG21_9GAMM</name>
<sequence length="129" mass="14486">MTRNAHHNQRIKTPRFNVGLPNLAIGVRKSGVKVPIFIIKVRNCSVEVPILVVSGRHSRACWTRERSSKPIGKTCLLQNPVHGMARTDFAIDRETHVTDRAVPDFMISFPLLLKATIRLTEQLLHSEGA</sequence>